<name>A0AAQ4ER75_AMBAM</name>
<proteinExistence type="predicted"/>
<accession>A0AAQ4ER75</accession>
<feature type="non-terminal residue" evidence="1">
    <location>
        <position position="935"/>
    </location>
</feature>
<reference evidence="1 2" key="1">
    <citation type="journal article" date="2023" name="Arcadia Sci">
        <title>De novo assembly of a long-read Amblyomma americanum tick genome.</title>
        <authorList>
            <person name="Chou S."/>
            <person name="Poskanzer K.E."/>
            <person name="Rollins M."/>
            <person name="Thuy-Boun P.S."/>
        </authorList>
    </citation>
    <scope>NUCLEOTIDE SEQUENCE [LARGE SCALE GENOMIC DNA]</scope>
    <source>
        <strain evidence="1">F_SG_1</strain>
        <tissue evidence="1">Salivary glands</tissue>
    </source>
</reference>
<keyword evidence="2" id="KW-1185">Reference proteome</keyword>
<dbReference type="EMBL" id="JARKHS020012080">
    <property type="protein sequence ID" value="KAK8777217.1"/>
    <property type="molecule type" value="Genomic_DNA"/>
</dbReference>
<organism evidence="1 2">
    <name type="scientific">Amblyomma americanum</name>
    <name type="common">Lone star tick</name>
    <dbReference type="NCBI Taxonomy" id="6943"/>
    <lineage>
        <taxon>Eukaryota</taxon>
        <taxon>Metazoa</taxon>
        <taxon>Ecdysozoa</taxon>
        <taxon>Arthropoda</taxon>
        <taxon>Chelicerata</taxon>
        <taxon>Arachnida</taxon>
        <taxon>Acari</taxon>
        <taxon>Parasitiformes</taxon>
        <taxon>Ixodida</taxon>
        <taxon>Ixodoidea</taxon>
        <taxon>Ixodidae</taxon>
        <taxon>Amblyomminae</taxon>
        <taxon>Amblyomma</taxon>
    </lineage>
</organism>
<evidence type="ECO:0000313" key="1">
    <source>
        <dbReference type="EMBL" id="KAK8777217.1"/>
    </source>
</evidence>
<protein>
    <submittedName>
        <fullName evidence="1">Uncharacterized protein</fullName>
    </submittedName>
</protein>
<dbReference type="Proteomes" id="UP001321473">
    <property type="component" value="Unassembled WGS sequence"/>
</dbReference>
<evidence type="ECO:0000313" key="2">
    <source>
        <dbReference type="Proteomes" id="UP001321473"/>
    </source>
</evidence>
<sequence length="935" mass="102367">MFTALRMFQVLSHWPPACTWCRLDLPPSDDHTAAARNFGPNATHSTLETPFSTLIAVPIWQPPLPDTSSTTGLKATLLNQQNHPVHSGHDTGRRTMLTALLMFQVLSHWPPACTWCRLDLPPSDDHTAAAWKFGPNAAHSTFETPFSTIIAVPIWQPPQPDTSSTTGLNATLLNQQNHPVHSGHDTGRRTMFTALRMFQVLSHWPPACTWCRLDLPPSDDHTAAARNFGPNATHSTLETPFSTLIAVPIWQPPLPDTSSTTGLKATLLNQQNHPVHSGHDTGRRTMLTALLMFQVLSHWPPACTWCRLDLPPSDDHTAAAWKFGPNAAHSTFETPFSTIIAVPIWQPPLPDTSSTTGLNATLLNQQNHPVHSGHDTGRPHNVHRTADVSAARNFGPNATHSTLETPFSTLIAVPIWQPPLPDTSSTTGLKATLLNQQNHPVHSGHDTGRRTMLTALLMFQVLSHWPPACTWCRLDLPPSDDHTAAAWKFGPNAAHSTFETPFSTIIAVPIWQPPLPDTSSTTGLNATLLNQQNHPVHSGHDTGRRTMVTALLMFQVLSHWPPACTWCRLDLPPSDDHTAAARKFGPNAAHSTLETPFSTIIAVPIWQPPLPDTSSTTGLNATLLNQQNHPVHSGHDTGRRTMVTALLMFQVLSHWPPACTWCRLDLPPSDDHTAAARKFGPNAAHSTLETPFSTIIAVPIWQPPLPDTSSTTGLKATLLNQQNHPVHSGHDTGRRTMLTALLMFQVLSHWPPACTWCRLDLPPSDDHTAAAWKFGPNAAHSTLETPFSTIIAVPIWQPPLPDTSSTTGLKATLLNQQNHPVHSGHDTGRRTMLTALLMFQVLSHWPPACTWCRLDLPPSDDHTAAAWKFGPNAAHSTLETPFSTIIAVPIWQPPLPDTSSTTGLNATLLHQQNHPVHSGHDTGRRTTLTALLMFQ</sequence>
<comment type="caution">
    <text evidence="1">The sequence shown here is derived from an EMBL/GenBank/DDBJ whole genome shotgun (WGS) entry which is preliminary data.</text>
</comment>
<dbReference type="AlphaFoldDB" id="A0AAQ4ER75"/>
<gene>
    <name evidence="1" type="ORF">V5799_029438</name>
</gene>